<evidence type="ECO:0000313" key="2">
    <source>
        <dbReference type="Proteomes" id="UP000055024"/>
    </source>
</evidence>
<proteinExistence type="predicted"/>
<reference evidence="1 2" key="1">
    <citation type="submission" date="2015-01" db="EMBL/GenBank/DDBJ databases">
        <title>Evolution of Trichinella species and genotypes.</title>
        <authorList>
            <person name="Korhonen P.K."/>
            <person name="Edoardo P."/>
            <person name="Giuseppe L.R."/>
            <person name="Gasser R.B."/>
        </authorList>
    </citation>
    <scope>NUCLEOTIDE SEQUENCE [LARGE SCALE GENOMIC DNA]</scope>
    <source>
        <strain evidence="1">ISS1029</strain>
    </source>
</reference>
<gene>
    <name evidence="1" type="ORF">T11_8138</name>
</gene>
<evidence type="ECO:0000313" key="1">
    <source>
        <dbReference type="EMBL" id="KRZ13838.1"/>
    </source>
</evidence>
<dbReference type="AlphaFoldDB" id="A0A0V1HSV7"/>
<dbReference type="Proteomes" id="UP000055024">
    <property type="component" value="Unassembled WGS sequence"/>
</dbReference>
<keyword evidence="2" id="KW-1185">Reference proteome</keyword>
<organism evidence="1 2">
    <name type="scientific">Trichinella zimbabwensis</name>
    <dbReference type="NCBI Taxonomy" id="268475"/>
    <lineage>
        <taxon>Eukaryota</taxon>
        <taxon>Metazoa</taxon>
        <taxon>Ecdysozoa</taxon>
        <taxon>Nematoda</taxon>
        <taxon>Enoplea</taxon>
        <taxon>Dorylaimia</taxon>
        <taxon>Trichinellida</taxon>
        <taxon>Trichinellidae</taxon>
        <taxon>Trichinella</taxon>
    </lineage>
</organism>
<accession>A0A0V1HSV7</accession>
<sequence length="101" mass="11259">MAKAFFASYNVFTRSHILPSNESLSATDKGIEASWLVDISVSPTVVFSSLLLLSRFIASIDQQSRETVMQLESSFLTQTYCTNIYFQIIRGHSVTHGGYLS</sequence>
<dbReference type="EMBL" id="JYDP01000029">
    <property type="protein sequence ID" value="KRZ13838.1"/>
    <property type="molecule type" value="Genomic_DNA"/>
</dbReference>
<comment type="caution">
    <text evidence="1">The sequence shown here is derived from an EMBL/GenBank/DDBJ whole genome shotgun (WGS) entry which is preliminary data.</text>
</comment>
<name>A0A0V1HSV7_9BILA</name>
<protein>
    <submittedName>
        <fullName evidence="1">Uncharacterized protein</fullName>
    </submittedName>
</protein>